<dbReference type="RefSeq" id="WP_006122390.1">
    <property type="nucleotide sequence ID" value="NZ_AHIE01000047.1"/>
</dbReference>
<keyword evidence="4" id="KW-1185">Reference proteome</keyword>
<evidence type="ECO:0000313" key="2">
    <source>
        <dbReference type="EMBL" id="EHT97725.1"/>
    </source>
</evidence>
<reference evidence="2" key="2">
    <citation type="submission" date="2012-01" db="EMBL/GenBank/DDBJ databases">
        <authorList>
            <person name="Biehl B.S."/>
            <person name="Ding Y."/>
            <person name="Dugan-Rocha S.P."/>
            <person name="Gibbs R.A."/>
            <person name="Glasner J.D."/>
            <person name="Kovar C."/>
            <person name="Muzny D.M."/>
            <person name="Neeno-Eckwall E.C."/>
            <person name="Perna N.T."/>
            <person name="Qin X."/>
            <person name="von Bodman S.B."/>
            <person name="Weinstock G.M."/>
        </authorList>
    </citation>
    <scope>NUCLEOTIDE SEQUENCE</scope>
    <source>
        <strain evidence="2">DC283</strain>
    </source>
</reference>
<accession>H3RLL2</accession>
<dbReference type="Proteomes" id="UP000192380">
    <property type="component" value="Plasmid ppDSJ01"/>
</dbReference>
<dbReference type="Proteomes" id="UP000005050">
    <property type="component" value="Unassembled WGS sequence"/>
</dbReference>
<dbReference type="PATRIC" id="fig|660596.6.peg.5354"/>
<dbReference type="AlphaFoldDB" id="H3RLL2"/>
<name>H3RLL2_PANSE</name>
<sequence length="89" mass="9605">MRYLRFPDEATAIAACPNWRSGNGWIAPKERTQIVVRGTIYEPATQDSSGTLTAGKALDGFHIDVITGTVPAAATAYELTPVNPHFDQS</sequence>
<protein>
    <submittedName>
        <fullName evidence="2">Uncharacterized protein</fullName>
    </submittedName>
</protein>
<dbReference type="EMBL" id="AHIE01000047">
    <property type="protein sequence ID" value="EHT97725.1"/>
    <property type="molecule type" value="Genomic_DNA"/>
</dbReference>
<organism evidence="2 3">
    <name type="scientific">Pantoea stewartii subsp. stewartii DC283</name>
    <dbReference type="NCBI Taxonomy" id="660596"/>
    <lineage>
        <taxon>Bacteria</taxon>
        <taxon>Pseudomonadati</taxon>
        <taxon>Pseudomonadota</taxon>
        <taxon>Gammaproteobacteria</taxon>
        <taxon>Enterobacterales</taxon>
        <taxon>Erwiniaceae</taxon>
        <taxon>Pantoea</taxon>
    </lineage>
</organism>
<proteinExistence type="predicted"/>
<evidence type="ECO:0000313" key="4">
    <source>
        <dbReference type="Proteomes" id="UP000192380"/>
    </source>
</evidence>
<evidence type="ECO:0000313" key="3">
    <source>
        <dbReference type="Proteomes" id="UP000005050"/>
    </source>
</evidence>
<dbReference type="KEGG" id="pstw:DSJ_26540"/>
<dbReference type="EMBL" id="CP017592">
    <property type="protein sequence ID" value="ARF52769.1"/>
    <property type="molecule type" value="Genomic_DNA"/>
</dbReference>
<geneLocation type="plasmid" evidence="1 4">
    <name>ppDSJ01</name>
</geneLocation>
<evidence type="ECO:0000313" key="1">
    <source>
        <dbReference type="EMBL" id="ARF52769.1"/>
    </source>
</evidence>
<gene>
    <name evidence="2" type="ORF">CKS_5587</name>
    <name evidence="1" type="ORF">DSJ_26540</name>
</gene>
<dbReference type="OrthoDB" id="6632006at2"/>
<reference evidence="2 3" key="1">
    <citation type="journal article" date="2012" name="Mol. Microbiol.">
        <title>The genetic and structural basis of two distinct terminal side branch residues in stewartan and amylovoran exopolysaccharides and their potential role in host adaptation.</title>
        <authorList>
            <person name="Wang X."/>
            <person name="Yang F."/>
            <person name="von Bodman S.B."/>
        </authorList>
    </citation>
    <scope>NUCLEOTIDE SEQUENCE [LARGE SCALE GENOMIC DNA]</scope>
    <source>
        <strain evidence="2 3">DC283</strain>
    </source>
</reference>
<keyword evidence="1" id="KW-0614">Plasmid</keyword>
<reference evidence="1 4" key="3">
    <citation type="submission" date="2016-10" db="EMBL/GenBank/DDBJ databases">
        <title>Complete Genome Assembly of Pantoea stewartii subsp. stewartii DC283, a Corn Pathogen.</title>
        <authorList>
            <person name="Duong D.A."/>
            <person name="Stevens A.M."/>
            <person name="Jensen R.V."/>
        </authorList>
    </citation>
    <scope>NUCLEOTIDE SEQUENCE [LARGE SCALE GENOMIC DNA]</scope>
    <source>
        <strain evidence="1 4">DC283</strain>
        <plasmid evidence="1 4">ppDSJ01</plasmid>
    </source>
</reference>